<protein>
    <submittedName>
        <fullName evidence="1">Uncharacterized protein</fullName>
    </submittedName>
</protein>
<evidence type="ECO:0000313" key="1">
    <source>
        <dbReference type="EMBL" id="EAR98595.4"/>
    </source>
</evidence>
<reference evidence="2" key="1">
    <citation type="journal article" date="2006" name="PLoS Biol.">
        <title>Macronuclear genome sequence of the ciliate Tetrahymena thermophila, a model eukaryote.</title>
        <authorList>
            <person name="Eisen J.A."/>
            <person name="Coyne R.S."/>
            <person name="Wu M."/>
            <person name="Wu D."/>
            <person name="Thiagarajan M."/>
            <person name="Wortman J.R."/>
            <person name="Badger J.H."/>
            <person name="Ren Q."/>
            <person name="Amedeo P."/>
            <person name="Jones K.M."/>
            <person name="Tallon L.J."/>
            <person name="Delcher A.L."/>
            <person name="Salzberg S.L."/>
            <person name="Silva J.C."/>
            <person name="Haas B.J."/>
            <person name="Majoros W.H."/>
            <person name="Farzad M."/>
            <person name="Carlton J.M."/>
            <person name="Smith R.K. Jr."/>
            <person name="Garg J."/>
            <person name="Pearlman R.E."/>
            <person name="Karrer K.M."/>
            <person name="Sun L."/>
            <person name="Manning G."/>
            <person name="Elde N.C."/>
            <person name="Turkewitz A.P."/>
            <person name="Asai D.J."/>
            <person name="Wilkes D.E."/>
            <person name="Wang Y."/>
            <person name="Cai H."/>
            <person name="Collins K."/>
            <person name="Stewart B.A."/>
            <person name="Lee S.R."/>
            <person name="Wilamowska K."/>
            <person name="Weinberg Z."/>
            <person name="Ruzzo W.L."/>
            <person name="Wloga D."/>
            <person name="Gaertig J."/>
            <person name="Frankel J."/>
            <person name="Tsao C.-C."/>
            <person name="Gorovsky M.A."/>
            <person name="Keeling P.J."/>
            <person name="Waller R.F."/>
            <person name="Patron N.J."/>
            <person name="Cherry J.M."/>
            <person name="Stover N.A."/>
            <person name="Krieger C.J."/>
            <person name="del Toro C."/>
            <person name="Ryder H.F."/>
            <person name="Williamson S.C."/>
            <person name="Barbeau R.A."/>
            <person name="Hamilton E.P."/>
            <person name="Orias E."/>
        </authorList>
    </citation>
    <scope>NUCLEOTIDE SEQUENCE [LARGE SCALE GENOMIC DNA]</scope>
    <source>
        <strain evidence="2">SB210</strain>
    </source>
</reference>
<gene>
    <name evidence="1" type="ORF">TTHERM_00463430</name>
</gene>
<accession>Q23PU0</accession>
<dbReference type="HOGENOM" id="CLU_1374697_0_0_1"/>
<evidence type="ECO:0000313" key="2">
    <source>
        <dbReference type="Proteomes" id="UP000009168"/>
    </source>
</evidence>
<dbReference type="InParanoid" id="Q23PU0"/>
<organism evidence="1 2">
    <name type="scientific">Tetrahymena thermophila (strain SB210)</name>
    <dbReference type="NCBI Taxonomy" id="312017"/>
    <lineage>
        <taxon>Eukaryota</taxon>
        <taxon>Sar</taxon>
        <taxon>Alveolata</taxon>
        <taxon>Ciliophora</taxon>
        <taxon>Intramacronucleata</taxon>
        <taxon>Oligohymenophorea</taxon>
        <taxon>Hymenostomatida</taxon>
        <taxon>Tetrahymenina</taxon>
        <taxon>Tetrahymenidae</taxon>
        <taxon>Tetrahymena</taxon>
    </lineage>
</organism>
<dbReference type="RefSeq" id="XP_001018840.4">
    <property type="nucleotide sequence ID" value="XM_001018840.4"/>
</dbReference>
<keyword evidence="2" id="KW-1185">Reference proteome</keyword>
<proteinExistence type="predicted"/>
<dbReference type="GeneID" id="7843625"/>
<name>Q23PU0_TETTS</name>
<dbReference type="AlphaFoldDB" id="Q23PU0"/>
<dbReference type="KEGG" id="tet:TTHERM_00463430"/>
<sequence>MNRYRQPTLITQIKCQEPTHENNTIQFICLQESCKSRRFYCSKCALKHSSEHGSFLVSLEDIISNKDPSQIENYPAFAEERKVKKCLTQQALISQQTSTIHEIIQNLMGSLKQDILFQIDEIQKELESFFKKEQFNTQKSISEFQYTQSQTFSIDELRDYIEQYVKDNDDYKFNTRLLIWLTQSQKNQQDIRQSSQKNLNQEMIPSIIQQHHEFINLEIKKMRDNLVSYIRRDSVLPAHLVWGFKKSKFENSQNLIEKMIGVTFEGCGNGDQSLLSTNTFEFGRHEFEIQFDKIGFQPQCHLIIGLVKDQEGQKIFDQANPYSCIFCDRTSCQMRKINSIERKFVMEYNSNQPQQNNNNIIKVVLDFDKDTFYFTDEKNMMTSLWTSIKGQRWRFQVTFKTEFAFSGPSPCHQITLLSSS</sequence>
<dbReference type="EMBL" id="GG662650">
    <property type="protein sequence ID" value="EAR98595.4"/>
    <property type="molecule type" value="Genomic_DNA"/>
</dbReference>
<dbReference type="Proteomes" id="UP000009168">
    <property type="component" value="Unassembled WGS sequence"/>
</dbReference>